<accession>A0A1S8CG60</accession>
<evidence type="ECO:0000259" key="7">
    <source>
        <dbReference type="Pfam" id="PF08548"/>
    </source>
</evidence>
<comment type="subcellular location">
    <subcellularLocation>
        <location evidence="2">Secreted</location>
    </subcellularLocation>
</comment>
<dbReference type="SUPFAM" id="SSF51120">
    <property type="entry name" value="beta-Roll"/>
    <property type="match status" value="2"/>
</dbReference>
<dbReference type="InterPro" id="IPR010566">
    <property type="entry name" value="Haemolys_ca-bd"/>
</dbReference>
<proteinExistence type="predicted"/>
<comment type="cofactor">
    <cofactor evidence="1">
        <name>Ca(2+)</name>
        <dbReference type="ChEBI" id="CHEBI:29108"/>
    </cofactor>
</comment>
<dbReference type="Proteomes" id="UP000216021">
    <property type="component" value="Unassembled WGS sequence"/>
</dbReference>
<dbReference type="STRING" id="2034155.BMI79_15640"/>
<evidence type="ECO:0000256" key="3">
    <source>
        <dbReference type="ARBA" id="ARBA00022525"/>
    </source>
</evidence>
<feature type="domain" description="Haemolysin-type calcium binding-related" evidence="6">
    <location>
        <begin position="570"/>
        <end position="615"/>
    </location>
</feature>
<dbReference type="EMBL" id="MOXD01000009">
    <property type="protein sequence ID" value="OMQ21005.1"/>
    <property type="molecule type" value="Genomic_DNA"/>
</dbReference>
<dbReference type="Pfam" id="PF00353">
    <property type="entry name" value="HemolysinCabind"/>
    <property type="match status" value="4"/>
</dbReference>
<dbReference type="PANTHER" id="PTHR38340:SF1">
    <property type="entry name" value="S-LAYER PROTEIN"/>
    <property type="match status" value="1"/>
</dbReference>
<dbReference type="InterPro" id="IPR013858">
    <property type="entry name" value="Peptidase_M10B_C"/>
</dbReference>
<keyword evidence="3" id="KW-0964">Secreted</keyword>
<dbReference type="Pfam" id="PF08548">
    <property type="entry name" value="Peptidase_M10_C"/>
    <property type="match status" value="1"/>
</dbReference>
<dbReference type="Gene3D" id="3.40.390.10">
    <property type="entry name" value="Collagenase (Catalytic Domain)"/>
    <property type="match status" value="1"/>
</dbReference>
<dbReference type="PRINTS" id="PR00313">
    <property type="entry name" value="CABNDNGRPT"/>
</dbReference>
<gene>
    <name evidence="8" type="ORF">BMI79_15640</name>
</gene>
<dbReference type="Pfam" id="PF06594">
    <property type="entry name" value="HCBP_related"/>
    <property type="match status" value="1"/>
</dbReference>
<dbReference type="GO" id="GO:0005615">
    <property type="term" value="C:extracellular space"/>
    <property type="evidence" value="ECO:0007669"/>
    <property type="project" value="InterPro"/>
</dbReference>
<sequence>MAGIAARVNIFKTSEGHFMENVKIPLSGNPKIDFILRQYKALPGNGGNTYTWSLAKSAYTNPTPSAEFGTKYIPIPADNPYNDLIRKSLNNLSTFANIKFKEVDESKNEMGDLRFMASNELSFRAGGISTGINGVNTLVFKIDPPNGVTTPPSFYISAHEIAHAMGLNHTQIMVNGQWQEFSNLTDVTMLDTLMSYNQIRNSLHYPQEKTALYNSKGVYLGEAQTVSYGILDIQALQYIYGKNYAFNADNTTYKYTPEKLNFFDTIWDGGGNDTLDFSAFNLGSIINLEGGTRSSIYVEVPKLAPSKSYLNSISYDGTNAIGIAYGANIENVNGTQGNDIIYGNELNNLIKGNNGNDTIYGGKGNDTLYSGAGNDTLYGGEGKDIIYGGSGIKTLKGGDGNDVFYIGKDSINYLYGGNGDDKYVIGAANASYEIFEEKKGGSSDTIEFLGSIQTNTTYYLPANVENFRANTLLSSNNARATVIGNELNNSINGSVYANDIIIGGKGNDTLQGFKGSDTYIFNKGDGQDVIWEYNNDTLGKGDTDTLILNDINADQLWFSRVKGFAGDSDNLVISILNSSDKITIHHWFESTQNTAFSNGKLESINTADGKSLNISQVDDLVGLMQGKLAPTAGHTSIIDDYLSQHFGAIL</sequence>
<dbReference type="Gene3D" id="2.150.10.10">
    <property type="entry name" value="Serralysin-like metalloprotease, C-terminal"/>
    <property type="match status" value="2"/>
</dbReference>
<evidence type="ECO:0000259" key="6">
    <source>
        <dbReference type="Pfam" id="PF06594"/>
    </source>
</evidence>
<dbReference type="GO" id="GO:0008237">
    <property type="term" value="F:metallopeptidase activity"/>
    <property type="evidence" value="ECO:0007669"/>
    <property type="project" value="InterPro"/>
</dbReference>
<dbReference type="PANTHER" id="PTHR38340">
    <property type="entry name" value="S-LAYER PROTEIN"/>
    <property type="match status" value="1"/>
</dbReference>
<organism evidence="8 9">
    <name type="scientific">Serratia oryzae</name>
    <dbReference type="NCBI Taxonomy" id="2034155"/>
    <lineage>
        <taxon>Bacteria</taxon>
        <taxon>Pseudomonadati</taxon>
        <taxon>Pseudomonadota</taxon>
        <taxon>Gammaproteobacteria</taxon>
        <taxon>Enterobacterales</taxon>
        <taxon>Yersiniaceae</taxon>
        <taxon>Serratia</taxon>
    </lineage>
</organism>
<comment type="caution">
    <text evidence="8">The sequence shown here is derived from an EMBL/GenBank/DDBJ whole genome shotgun (WGS) entry which is preliminary data.</text>
</comment>
<evidence type="ECO:0000256" key="2">
    <source>
        <dbReference type="ARBA" id="ARBA00004613"/>
    </source>
</evidence>
<dbReference type="AlphaFoldDB" id="A0A1S8CG60"/>
<dbReference type="PROSITE" id="PS00330">
    <property type="entry name" value="HEMOLYSIN_CALCIUM"/>
    <property type="match status" value="1"/>
</dbReference>
<keyword evidence="4" id="KW-0677">Repeat</keyword>
<reference evidence="8 9" key="1">
    <citation type="submission" date="2016-11" db="EMBL/GenBank/DDBJ databases">
        <title>Rahnella oryzae sp. nov., isolated from rice root.</title>
        <authorList>
            <person name="Zhang X.-X."/>
            <person name="Zhang J."/>
        </authorList>
    </citation>
    <scope>NUCLEOTIDE SEQUENCE [LARGE SCALE GENOMIC DNA]</scope>
    <source>
        <strain evidence="8 9">J11-6</strain>
    </source>
</reference>
<evidence type="ECO:0000256" key="4">
    <source>
        <dbReference type="ARBA" id="ARBA00022737"/>
    </source>
</evidence>
<protein>
    <recommendedName>
        <fullName evidence="10">Haemolysin-type calcium binding-related domain-containing protein</fullName>
    </recommendedName>
</protein>
<name>A0A1S8CG60_9GAMM</name>
<evidence type="ECO:0000313" key="9">
    <source>
        <dbReference type="Proteomes" id="UP000216021"/>
    </source>
</evidence>
<dbReference type="InterPro" id="IPR018511">
    <property type="entry name" value="Hemolysin-typ_Ca-bd_CS"/>
</dbReference>
<evidence type="ECO:0008006" key="10">
    <source>
        <dbReference type="Google" id="ProtNLM"/>
    </source>
</evidence>
<keyword evidence="5" id="KW-0106">Calcium</keyword>
<dbReference type="InterPro" id="IPR001343">
    <property type="entry name" value="Hemolysn_Ca-bd"/>
</dbReference>
<dbReference type="InterPro" id="IPR024079">
    <property type="entry name" value="MetalloPept_cat_dom_sf"/>
</dbReference>
<dbReference type="SUPFAM" id="SSF55486">
    <property type="entry name" value="Metalloproteases ('zincins'), catalytic domain"/>
    <property type="match status" value="1"/>
</dbReference>
<feature type="domain" description="Peptidase M10 serralysin C-terminal" evidence="7">
    <location>
        <begin position="235"/>
        <end position="294"/>
    </location>
</feature>
<evidence type="ECO:0000256" key="1">
    <source>
        <dbReference type="ARBA" id="ARBA00001913"/>
    </source>
</evidence>
<dbReference type="GO" id="GO:0005509">
    <property type="term" value="F:calcium ion binding"/>
    <property type="evidence" value="ECO:0007669"/>
    <property type="project" value="InterPro"/>
</dbReference>
<keyword evidence="9" id="KW-1185">Reference proteome</keyword>
<dbReference type="InterPro" id="IPR050557">
    <property type="entry name" value="RTX_toxin/Mannuronan_C5-epim"/>
</dbReference>
<dbReference type="InterPro" id="IPR011049">
    <property type="entry name" value="Serralysin-like_metalloprot_C"/>
</dbReference>
<evidence type="ECO:0000256" key="5">
    <source>
        <dbReference type="ARBA" id="ARBA00022837"/>
    </source>
</evidence>
<evidence type="ECO:0000313" key="8">
    <source>
        <dbReference type="EMBL" id="OMQ21005.1"/>
    </source>
</evidence>